<dbReference type="PATRIC" id="fig|69.6.peg.4980"/>
<dbReference type="AlphaFoldDB" id="A0A0S2DPT4"/>
<evidence type="ECO:0000313" key="2">
    <source>
        <dbReference type="Proteomes" id="UP000061569"/>
    </source>
</evidence>
<dbReference type="Proteomes" id="UP000061569">
    <property type="component" value="Chromosome"/>
</dbReference>
<name>A0A0S2DPT4_LYSEN</name>
<accession>A0A0S2DPT4</accession>
<gene>
    <name evidence="1" type="ORF">GLE_5052</name>
</gene>
<reference evidence="1 2" key="1">
    <citation type="submission" date="2015-11" db="EMBL/GenBank/DDBJ databases">
        <title>Genome sequences of Lysobacter enzymogenes strain C3 and Lysobacter antibioticus ATCC 29479.</title>
        <authorList>
            <person name="Kobayashi D.Y."/>
        </authorList>
    </citation>
    <scope>NUCLEOTIDE SEQUENCE [LARGE SCALE GENOMIC DNA]</scope>
    <source>
        <strain evidence="1 2">C3</strain>
    </source>
</reference>
<sequence length="48" mass="5229">MEVVADLEDDDDWLQVLPDGRLRQVELMEVGDAKSGVGIDICPGNFPA</sequence>
<protein>
    <submittedName>
        <fullName evidence="1">Uncharacterized protein</fullName>
    </submittedName>
</protein>
<dbReference type="EMBL" id="CP013140">
    <property type="protein sequence ID" value="ALN60393.1"/>
    <property type="molecule type" value="Genomic_DNA"/>
</dbReference>
<dbReference type="KEGG" id="lez:GLE_5052"/>
<evidence type="ECO:0000313" key="1">
    <source>
        <dbReference type="EMBL" id="ALN60393.1"/>
    </source>
</evidence>
<proteinExistence type="predicted"/>
<organism evidence="1 2">
    <name type="scientific">Lysobacter enzymogenes</name>
    <dbReference type="NCBI Taxonomy" id="69"/>
    <lineage>
        <taxon>Bacteria</taxon>
        <taxon>Pseudomonadati</taxon>
        <taxon>Pseudomonadota</taxon>
        <taxon>Gammaproteobacteria</taxon>
        <taxon>Lysobacterales</taxon>
        <taxon>Lysobacteraceae</taxon>
        <taxon>Lysobacter</taxon>
    </lineage>
</organism>